<name>A0A1H7XXS0_9BACT</name>
<organism evidence="1 2">
    <name type="scientific">Chitinophaga rupis</name>
    <dbReference type="NCBI Taxonomy" id="573321"/>
    <lineage>
        <taxon>Bacteria</taxon>
        <taxon>Pseudomonadati</taxon>
        <taxon>Bacteroidota</taxon>
        <taxon>Chitinophagia</taxon>
        <taxon>Chitinophagales</taxon>
        <taxon>Chitinophagaceae</taxon>
        <taxon>Chitinophaga</taxon>
    </lineage>
</organism>
<sequence>MKKAKVMLTAIAVFAVVGGALAFKAKKFGGSTYYVSTTTTLSATATYSPALITANTAPVPVYYVTRVFGAPLTSSTQTAKLTIVP</sequence>
<dbReference type="RefSeq" id="WP_089914947.1">
    <property type="nucleotide sequence ID" value="NZ_FOBB01000004.1"/>
</dbReference>
<accession>A0A1H7XXS0</accession>
<evidence type="ECO:0000313" key="2">
    <source>
        <dbReference type="Proteomes" id="UP000198984"/>
    </source>
</evidence>
<dbReference type="STRING" id="573321.SAMN04488505_104240"/>
<protein>
    <submittedName>
        <fullName evidence="1">Uncharacterized protein</fullName>
    </submittedName>
</protein>
<keyword evidence="2" id="KW-1185">Reference proteome</keyword>
<gene>
    <name evidence="1" type="ORF">SAMN04488505_104240</name>
</gene>
<evidence type="ECO:0000313" key="1">
    <source>
        <dbReference type="EMBL" id="SEM38620.1"/>
    </source>
</evidence>
<proteinExistence type="predicted"/>
<dbReference type="AlphaFoldDB" id="A0A1H7XXS0"/>
<reference evidence="1 2" key="1">
    <citation type="submission" date="2016-10" db="EMBL/GenBank/DDBJ databases">
        <authorList>
            <person name="de Groot N.N."/>
        </authorList>
    </citation>
    <scope>NUCLEOTIDE SEQUENCE [LARGE SCALE GENOMIC DNA]</scope>
    <source>
        <strain evidence="1 2">DSM 21039</strain>
    </source>
</reference>
<dbReference type="Proteomes" id="UP000198984">
    <property type="component" value="Unassembled WGS sequence"/>
</dbReference>
<dbReference type="EMBL" id="FOBB01000004">
    <property type="protein sequence ID" value="SEM38620.1"/>
    <property type="molecule type" value="Genomic_DNA"/>
</dbReference>